<sequence>MQFDIRRFDIYRKIPKDLTQPTTTGAAISLACISFISTLLLIELYYFITPDVISELFVDIPEGGVAEKIPVHIDISVSEVSCQYLGIDIQDDLGRHEVGFHENTMKIPENNGAGCRINATFKITRVPGNFHVSTHSAAMQPQNIDMKHVIHDLAFGDTIKGFRQIPNRRAFRPLKRFNNTNNNNRVSHDYLMKIVPTIYENLSGNRRYPFQFTFFYRGFAPNQPGAPPAIWFRYDIMPITVKYTERRQKFYTFITSICAIVGGSFTVASILDSLIFTASELFKKFELGKMT</sequence>
<dbReference type="EMBL" id="CAJNOM010000078">
    <property type="protein sequence ID" value="CAF0996249.1"/>
    <property type="molecule type" value="Genomic_DNA"/>
</dbReference>
<feature type="domain" description="Endoplasmic reticulum vesicle transporter C-terminal" evidence="7">
    <location>
        <begin position="104"/>
        <end position="272"/>
    </location>
</feature>
<dbReference type="GO" id="GO:0006888">
    <property type="term" value="P:endoplasmic reticulum to Golgi vesicle-mediated transport"/>
    <property type="evidence" value="ECO:0007669"/>
    <property type="project" value="TreeGrafter"/>
</dbReference>
<evidence type="ECO:0000256" key="1">
    <source>
        <dbReference type="ARBA" id="ARBA00004457"/>
    </source>
</evidence>
<dbReference type="InterPro" id="IPR039542">
    <property type="entry name" value="Erv_N"/>
</dbReference>
<dbReference type="AlphaFoldDB" id="A0A813MQ64"/>
<dbReference type="Proteomes" id="UP000663877">
    <property type="component" value="Unassembled WGS sequence"/>
</dbReference>
<evidence type="ECO:0000256" key="4">
    <source>
        <dbReference type="ARBA" id="ARBA00022989"/>
    </source>
</evidence>
<evidence type="ECO:0000313" key="13">
    <source>
        <dbReference type="Proteomes" id="UP000663877"/>
    </source>
</evidence>
<comment type="caution">
    <text evidence="9">The sequence shown here is derived from an EMBL/GenBank/DDBJ whole genome shotgun (WGS) entry which is preliminary data.</text>
</comment>
<evidence type="ECO:0000256" key="6">
    <source>
        <dbReference type="SAM" id="Phobius"/>
    </source>
</evidence>
<dbReference type="EMBL" id="CAJNOI010000002">
    <property type="protein sequence ID" value="CAF0724714.1"/>
    <property type="molecule type" value="Genomic_DNA"/>
</dbReference>
<dbReference type="GO" id="GO:0000139">
    <property type="term" value="C:Golgi membrane"/>
    <property type="evidence" value="ECO:0007669"/>
    <property type="project" value="TreeGrafter"/>
</dbReference>
<evidence type="ECO:0000313" key="10">
    <source>
        <dbReference type="EMBL" id="CAF0996249.1"/>
    </source>
</evidence>
<dbReference type="EMBL" id="CAJNOM010000284">
    <property type="protein sequence ID" value="CAF1319524.1"/>
    <property type="molecule type" value="Genomic_DNA"/>
</dbReference>
<reference evidence="9" key="1">
    <citation type="submission" date="2021-02" db="EMBL/GenBank/DDBJ databases">
        <authorList>
            <person name="Nowell W R."/>
        </authorList>
    </citation>
    <scope>NUCLEOTIDE SEQUENCE</scope>
</reference>
<feature type="transmembrane region" description="Helical" evidence="6">
    <location>
        <begin position="26"/>
        <end position="48"/>
    </location>
</feature>
<proteinExistence type="inferred from homology"/>
<evidence type="ECO:0000256" key="2">
    <source>
        <dbReference type="ARBA" id="ARBA00005648"/>
    </source>
</evidence>
<evidence type="ECO:0000313" key="9">
    <source>
        <dbReference type="EMBL" id="CAF0724714.1"/>
    </source>
</evidence>
<dbReference type="PANTHER" id="PTHR10984:SF36">
    <property type="entry name" value="ENDOPLASMIC RETICULUM-GOLGI INTERMEDIATE COMPARTMENT PROTEIN 1"/>
    <property type="match status" value="1"/>
</dbReference>
<evidence type="ECO:0000256" key="3">
    <source>
        <dbReference type="ARBA" id="ARBA00022692"/>
    </source>
</evidence>
<dbReference type="PROSITE" id="PS51257">
    <property type="entry name" value="PROKAR_LIPOPROTEIN"/>
    <property type="match status" value="1"/>
</dbReference>
<name>A0A813MQ64_9BILA</name>
<comment type="similarity">
    <text evidence="2">Belongs to the ERGIC family.</text>
</comment>
<dbReference type="GO" id="GO:0006890">
    <property type="term" value="P:retrograde vesicle-mediated transport, Golgi to endoplasmic reticulum"/>
    <property type="evidence" value="ECO:0007669"/>
    <property type="project" value="TreeGrafter"/>
</dbReference>
<comment type="subcellular location">
    <subcellularLocation>
        <location evidence="1">Endoplasmic reticulum-Golgi intermediate compartment membrane</location>
        <topology evidence="1">Multi-pass membrane protein</topology>
    </subcellularLocation>
</comment>
<keyword evidence="3 6" id="KW-0812">Transmembrane</keyword>
<dbReference type="OrthoDB" id="270930at2759"/>
<evidence type="ECO:0000256" key="5">
    <source>
        <dbReference type="ARBA" id="ARBA00023136"/>
    </source>
</evidence>
<dbReference type="GO" id="GO:0033116">
    <property type="term" value="C:endoplasmic reticulum-Golgi intermediate compartment membrane"/>
    <property type="evidence" value="ECO:0007669"/>
    <property type="project" value="UniProtKB-SubCell"/>
</dbReference>
<dbReference type="PANTHER" id="PTHR10984">
    <property type="entry name" value="ENDOPLASMIC RETICULUM-GOLGI INTERMEDIATE COMPARTMENT PROTEIN"/>
    <property type="match status" value="1"/>
</dbReference>
<gene>
    <name evidence="9" type="ORF">BJG266_LOCUS620</name>
    <name evidence="10" type="ORF">QVE165_LOCUS14677</name>
    <name evidence="11" type="ORF">QVE165_LOCUS32259</name>
</gene>
<protein>
    <recommendedName>
        <fullName evidence="14">Endoplasmic reticulum-Golgi intermediate compartment protein 1</fullName>
    </recommendedName>
</protein>
<dbReference type="Proteomes" id="UP000663832">
    <property type="component" value="Unassembled WGS sequence"/>
</dbReference>
<evidence type="ECO:0008006" key="14">
    <source>
        <dbReference type="Google" id="ProtNLM"/>
    </source>
</evidence>
<evidence type="ECO:0000313" key="11">
    <source>
        <dbReference type="EMBL" id="CAF1319524.1"/>
    </source>
</evidence>
<dbReference type="GO" id="GO:0005789">
    <property type="term" value="C:endoplasmic reticulum membrane"/>
    <property type="evidence" value="ECO:0007669"/>
    <property type="project" value="TreeGrafter"/>
</dbReference>
<accession>A0A813MQ64</accession>
<evidence type="ECO:0000313" key="12">
    <source>
        <dbReference type="Proteomes" id="UP000663832"/>
    </source>
</evidence>
<feature type="domain" description="Endoplasmic reticulum vesicle transporter N-terminal" evidence="8">
    <location>
        <begin position="5"/>
        <end position="97"/>
    </location>
</feature>
<dbReference type="InterPro" id="IPR012936">
    <property type="entry name" value="Erv_C"/>
</dbReference>
<keyword evidence="4 6" id="KW-1133">Transmembrane helix</keyword>
<keyword evidence="5 6" id="KW-0472">Membrane</keyword>
<organism evidence="9 13">
    <name type="scientific">Adineta steineri</name>
    <dbReference type="NCBI Taxonomy" id="433720"/>
    <lineage>
        <taxon>Eukaryota</taxon>
        <taxon>Metazoa</taxon>
        <taxon>Spiralia</taxon>
        <taxon>Gnathifera</taxon>
        <taxon>Rotifera</taxon>
        <taxon>Eurotatoria</taxon>
        <taxon>Bdelloidea</taxon>
        <taxon>Adinetida</taxon>
        <taxon>Adinetidae</taxon>
        <taxon>Adineta</taxon>
    </lineage>
</organism>
<keyword evidence="12" id="KW-1185">Reference proteome</keyword>
<dbReference type="Pfam" id="PF07970">
    <property type="entry name" value="COPIIcoated_ERV"/>
    <property type="match status" value="1"/>
</dbReference>
<evidence type="ECO:0000259" key="8">
    <source>
        <dbReference type="Pfam" id="PF13850"/>
    </source>
</evidence>
<feature type="transmembrane region" description="Helical" evidence="6">
    <location>
        <begin position="250"/>
        <end position="271"/>
    </location>
</feature>
<dbReference type="Pfam" id="PF13850">
    <property type="entry name" value="ERGIC_N"/>
    <property type="match status" value="1"/>
</dbReference>
<evidence type="ECO:0000259" key="7">
    <source>
        <dbReference type="Pfam" id="PF07970"/>
    </source>
</evidence>
<dbReference type="GO" id="GO:0030134">
    <property type="term" value="C:COPII-coated ER to Golgi transport vesicle"/>
    <property type="evidence" value="ECO:0007669"/>
    <property type="project" value="TreeGrafter"/>
</dbReference>
<dbReference type="InterPro" id="IPR045888">
    <property type="entry name" value="Erv"/>
</dbReference>